<dbReference type="Proteomes" id="UP001174932">
    <property type="component" value="Unassembled WGS sequence"/>
</dbReference>
<dbReference type="PANTHER" id="PTHR44366">
    <property type="entry name" value="UDP-N-ACETYLGLUCOSAMINE--PEPTIDE N-ACETYLGLUCOSAMINYLTRANSFERASE 110 KDA SUBUNIT"/>
    <property type="match status" value="1"/>
</dbReference>
<keyword evidence="4" id="KW-0802">TPR repeat</keyword>
<dbReference type="RefSeq" id="WP_304375165.1">
    <property type="nucleotide sequence ID" value="NZ_JAUOZU010000004.1"/>
</dbReference>
<dbReference type="GO" id="GO:0016740">
    <property type="term" value="F:transferase activity"/>
    <property type="evidence" value="ECO:0007669"/>
    <property type="project" value="UniProtKB-KW"/>
</dbReference>
<comment type="pathway">
    <text evidence="1">Protein modification; protein glycosylation.</text>
</comment>
<organism evidence="6 7">
    <name type="scientific">Rhizobium alvei</name>
    <dbReference type="NCBI Taxonomy" id="1132659"/>
    <lineage>
        <taxon>Bacteria</taxon>
        <taxon>Pseudomonadati</taxon>
        <taxon>Pseudomonadota</taxon>
        <taxon>Alphaproteobacteria</taxon>
        <taxon>Hyphomicrobiales</taxon>
        <taxon>Rhizobiaceae</taxon>
        <taxon>Rhizobium/Agrobacterium group</taxon>
        <taxon>Rhizobium</taxon>
    </lineage>
</organism>
<gene>
    <name evidence="6" type="ORF">Q4481_04740</name>
</gene>
<dbReference type="Pfam" id="PF13844">
    <property type="entry name" value="Glyco_transf_41"/>
    <property type="match status" value="2"/>
</dbReference>
<dbReference type="PANTHER" id="PTHR44366:SF1">
    <property type="entry name" value="UDP-N-ACETYLGLUCOSAMINE--PEPTIDE N-ACETYLGLUCOSAMINYLTRANSFERASE 110 KDA SUBUNIT"/>
    <property type="match status" value="1"/>
</dbReference>
<evidence type="ECO:0000259" key="5">
    <source>
        <dbReference type="Pfam" id="PF13844"/>
    </source>
</evidence>
<dbReference type="EMBL" id="JAUOZU010000004">
    <property type="protein sequence ID" value="MDO6963252.1"/>
    <property type="molecule type" value="Genomic_DNA"/>
</dbReference>
<dbReference type="Gene3D" id="3.40.50.11380">
    <property type="match status" value="1"/>
</dbReference>
<reference evidence="6" key="2">
    <citation type="submission" date="2023-07" db="EMBL/GenBank/DDBJ databases">
        <authorList>
            <person name="Shen H."/>
        </authorList>
    </citation>
    <scope>NUCLEOTIDE SEQUENCE</scope>
    <source>
        <strain evidence="6">TNR-22</strain>
    </source>
</reference>
<dbReference type="InterPro" id="IPR029489">
    <property type="entry name" value="OGT/SEC/SPY_C"/>
</dbReference>
<feature type="domain" description="O-GlcNAc transferase C-terminal" evidence="5">
    <location>
        <begin position="421"/>
        <end position="604"/>
    </location>
</feature>
<evidence type="ECO:0000313" key="6">
    <source>
        <dbReference type="EMBL" id="MDO6963252.1"/>
    </source>
</evidence>
<keyword evidence="2 6" id="KW-0808">Transferase</keyword>
<feature type="domain" description="O-GlcNAc transferase C-terminal" evidence="5">
    <location>
        <begin position="255"/>
        <end position="406"/>
    </location>
</feature>
<evidence type="ECO:0000256" key="1">
    <source>
        <dbReference type="ARBA" id="ARBA00004922"/>
    </source>
</evidence>
<evidence type="ECO:0000313" key="7">
    <source>
        <dbReference type="Proteomes" id="UP001174932"/>
    </source>
</evidence>
<evidence type="ECO:0000256" key="4">
    <source>
        <dbReference type="ARBA" id="ARBA00022803"/>
    </source>
</evidence>
<sequence>MGEFLEQAQNAFDRQDWDATFHALNAAMQSDEARDPSVFALLGKTLERHGMVSEAADAFETAASLDKDGGFAHLKAAALAGQTAGLNDRALSIAIRANRLDPADADLIFLIANALHQRGETELLAHFRNRLTASDVAEHLLLARELIGHENRNPYNLVLHRKLADLFPDDPFIRFRLMAIAREFCDFATIEACETWQALCLSDGREDVFAAETPYANLLHIADERLNRLATNNRDLKAPPRPAAIEERRTRRHIWQDRIRIGYLSGDFASTHATMRLLRRVLEIHDRDRFDITLYCYTPAELVAADDGGRSQWGRIVPIGHLNDQEAARQIRADGIDILVDLKGHTGGSRCQILNLGPAPLQMAWLGFPGSTVNVDLDYVIGDRVVLPETARPFYHEKFLRLPHSYQPNDPIHRPRSPAMVRHALGLPENSFIFASFNAQRKITPETFALWMTILARVPNSVLWAMVEGRPARCNLTDRAAGFGIEPERLIFAENADYADHIGRLQAADLGLDTFPYNGHTTTSDMLWAGLPVVTRRGTNFASRVSESLLNAVGLPQLVAETEAAMIELAVGLASQKTMLAEMRDRLISTRDQAPLFDAETFCRYLESGYLLAYECRRKGLAPIDLDVALTMRG</sequence>
<reference evidence="6" key="1">
    <citation type="journal article" date="2015" name="Int. J. Syst. Evol. Microbiol.">
        <title>Rhizobium alvei sp. nov., isolated from a freshwater river.</title>
        <authorList>
            <person name="Sheu S.Y."/>
            <person name="Huang H.W."/>
            <person name="Young C.C."/>
            <person name="Chen W.M."/>
        </authorList>
    </citation>
    <scope>NUCLEOTIDE SEQUENCE</scope>
    <source>
        <strain evidence="6">TNR-22</strain>
    </source>
</reference>
<evidence type="ECO:0000256" key="3">
    <source>
        <dbReference type="ARBA" id="ARBA00022737"/>
    </source>
</evidence>
<proteinExistence type="predicted"/>
<dbReference type="InterPro" id="IPR037919">
    <property type="entry name" value="OGT"/>
</dbReference>
<dbReference type="InterPro" id="IPR011990">
    <property type="entry name" value="TPR-like_helical_dom_sf"/>
</dbReference>
<comment type="caution">
    <text evidence="6">The sequence shown here is derived from an EMBL/GenBank/DDBJ whole genome shotgun (WGS) entry which is preliminary data.</text>
</comment>
<dbReference type="Gene3D" id="1.25.40.10">
    <property type="entry name" value="Tetratricopeptide repeat domain"/>
    <property type="match status" value="1"/>
</dbReference>
<evidence type="ECO:0000256" key="2">
    <source>
        <dbReference type="ARBA" id="ARBA00022679"/>
    </source>
</evidence>
<name>A0ABT8YHV6_9HYPH</name>
<keyword evidence="7" id="KW-1185">Reference proteome</keyword>
<dbReference type="SUPFAM" id="SSF48452">
    <property type="entry name" value="TPR-like"/>
    <property type="match status" value="1"/>
</dbReference>
<accession>A0ABT8YHV6</accession>
<dbReference type="Gene3D" id="3.40.50.2000">
    <property type="entry name" value="Glycogen Phosphorylase B"/>
    <property type="match status" value="1"/>
</dbReference>
<keyword evidence="3" id="KW-0677">Repeat</keyword>
<protein>
    <submittedName>
        <fullName evidence="6">Glycosyl transferase</fullName>
    </submittedName>
</protein>